<dbReference type="Proteomes" id="UP000664578">
    <property type="component" value="Unassembled WGS sequence"/>
</dbReference>
<reference evidence="2" key="1">
    <citation type="submission" date="2020-12" db="EMBL/GenBank/DDBJ databases">
        <title>PHA producing bacteria isolated from mangrove.</title>
        <authorList>
            <person name="Zheng W."/>
            <person name="Yu S."/>
            <person name="Huang Y."/>
        </authorList>
    </citation>
    <scope>NUCLEOTIDE SEQUENCE</scope>
    <source>
        <strain evidence="2">GN22-4</strain>
    </source>
</reference>
<evidence type="ECO:0000313" key="3">
    <source>
        <dbReference type="Proteomes" id="UP000664578"/>
    </source>
</evidence>
<gene>
    <name evidence="2" type="ORF">JF537_05785</name>
</gene>
<organism evidence="2 3">
    <name type="scientific">Priestia flexa</name>
    <dbReference type="NCBI Taxonomy" id="86664"/>
    <lineage>
        <taxon>Bacteria</taxon>
        <taxon>Bacillati</taxon>
        <taxon>Bacillota</taxon>
        <taxon>Bacilli</taxon>
        <taxon>Bacillales</taxon>
        <taxon>Bacillaceae</taxon>
        <taxon>Priestia</taxon>
    </lineage>
</organism>
<dbReference type="Pfam" id="PF18735">
    <property type="entry name" value="HEPN_RiboL-PSP"/>
    <property type="match status" value="1"/>
</dbReference>
<proteinExistence type="predicted"/>
<dbReference type="InterPro" id="IPR041519">
    <property type="entry name" value="HEPN_RiboL-PSP"/>
</dbReference>
<evidence type="ECO:0000313" key="2">
    <source>
        <dbReference type="EMBL" id="MBN8251093.1"/>
    </source>
</evidence>
<evidence type="ECO:0000259" key="1">
    <source>
        <dbReference type="Pfam" id="PF18735"/>
    </source>
</evidence>
<comment type="caution">
    <text evidence="2">The sequence shown here is derived from an EMBL/GenBank/DDBJ whole genome shotgun (WGS) entry which is preliminary data.</text>
</comment>
<feature type="domain" description="RiboL-PSP-HEPN" evidence="1">
    <location>
        <begin position="18"/>
        <end position="214"/>
    </location>
</feature>
<accession>A0A8I1MD94</accession>
<dbReference type="AlphaFoldDB" id="A0A8I1MD94"/>
<dbReference type="EMBL" id="JAEMWV010000002">
    <property type="protein sequence ID" value="MBN8251093.1"/>
    <property type="molecule type" value="Genomic_DNA"/>
</dbReference>
<sequence length="316" mass="37015">MQEFISKNEEFQTNLTTLEDFVLFNKDEAKSNYRKYRNIVYGAIINRGYALWETFVKDQFFIYFSLKKEEYYKSETLIGRYRLHELPSYLFEAAVFNLESEQISFNLDKSVLAYTSKNMDMTELSKLFKRIDIDISNKLENDPFLKENSKSIEMPLEEDNSKDVGRTRLALKRIIQERNLVSHSAHIDTFQSPDTLLEWIKFYKLLGKTLSKLLYIEYIETLSTDRKKIGVCKNVVKENVLLVDTASGISIDKKTKIFVYSNKKLIDVVIPQSLKTQDTDVSLITENSKAGMKLETIFQLTTRIKKEYDYCLISEL</sequence>
<dbReference type="RefSeq" id="WP_206782300.1">
    <property type="nucleotide sequence ID" value="NZ_JAEMWV010000002.1"/>
</dbReference>
<protein>
    <recommendedName>
        <fullName evidence="1">RiboL-PSP-HEPN domain-containing protein</fullName>
    </recommendedName>
</protein>
<name>A0A8I1MD94_9BACI</name>